<dbReference type="Proteomes" id="UP000648984">
    <property type="component" value="Unassembled WGS sequence"/>
</dbReference>
<dbReference type="PRINTS" id="PR00081">
    <property type="entry name" value="GDHRDH"/>
</dbReference>
<dbReference type="PANTHER" id="PTHR44196">
    <property type="entry name" value="DEHYDROGENASE/REDUCTASE SDR FAMILY MEMBER 7B"/>
    <property type="match status" value="1"/>
</dbReference>
<dbReference type="SUPFAM" id="SSF51735">
    <property type="entry name" value="NAD(P)-binding Rossmann-fold domains"/>
    <property type="match status" value="1"/>
</dbReference>
<dbReference type="RefSeq" id="WP_169262625.1">
    <property type="nucleotide sequence ID" value="NZ_WTVQ01000067.1"/>
</dbReference>
<name>A0ABX1QGJ6_9RHOO</name>
<dbReference type="PANTHER" id="PTHR44196:SF2">
    <property type="entry name" value="SHORT-CHAIN DEHYDROGENASE-RELATED"/>
    <property type="match status" value="1"/>
</dbReference>
<evidence type="ECO:0000313" key="5">
    <source>
        <dbReference type="Proteomes" id="UP000648984"/>
    </source>
</evidence>
<dbReference type="Gene3D" id="3.40.50.720">
    <property type="entry name" value="NAD(P)-binding Rossmann-like Domain"/>
    <property type="match status" value="1"/>
</dbReference>
<evidence type="ECO:0000256" key="1">
    <source>
        <dbReference type="ARBA" id="ARBA00006484"/>
    </source>
</evidence>
<sequence>MNKHNEHGLALITGASAGIGATYADRLARRGFDLLLVARNQERLDDLAARLRAETGVKVETWRADLTVAADVAQVAQRLSSDPAIRLLVNNAGVGATGPLLGADPEALENMINLNVVAVTRLAVAAATAFAVRGQGTVINIASVLALAPELFNGAYSGTKAYVLNLTQALKQEVSSQGVRVQVVLPGATRTELWARAGFDVSNLPPEMLMDVDEMVDAALAGLDLGETVTIPSLPEAADWDAFNAMRLGLAPRLSLQHAASRYERTAS</sequence>
<dbReference type="CDD" id="cd05233">
    <property type="entry name" value="SDR_c"/>
    <property type="match status" value="1"/>
</dbReference>
<dbReference type="EMBL" id="WTVQ01000067">
    <property type="protein sequence ID" value="NMG77499.1"/>
    <property type="molecule type" value="Genomic_DNA"/>
</dbReference>
<evidence type="ECO:0000313" key="4">
    <source>
        <dbReference type="EMBL" id="NMG77499.1"/>
    </source>
</evidence>
<proteinExistence type="inferred from homology"/>
<reference evidence="4 5" key="1">
    <citation type="submission" date="2019-12" db="EMBL/GenBank/DDBJ databases">
        <title>Comparative genomics gives insights into the taxonomy of the Azoarcus-Aromatoleum group and reveals separate origins of nif in the plant-associated Azoarcus and non-plant-associated Aromatoleum sub-groups.</title>
        <authorList>
            <person name="Lafos M."/>
            <person name="Maluk M."/>
            <person name="Batista M."/>
            <person name="Junghare M."/>
            <person name="Carmona M."/>
            <person name="Faoro H."/>
            <person name="Cruz L.M."/>
            <person name="Battistoni F."/>
            <person name="De Souza E."/>
            <person name="Pedrosa F."/>
            <person name="Chen W.-M."/>
            <person name="Poole P.S."/>
            <person name="Dixon R.A."/>
            <person name="James E.K."/>
        </authorList>
    </citation>
    <scope>NUCLEOTIDE SEQUENCE [LARGE SCALE GENOMIC DNA]</scope>
    <source>
        <strain evidence="4 5">22Lin</strain>
    </source>
</reference>
<dbReference type="PIRSF" id="PIRSF000126">
    <property type="entry name" value="11-beta-HSD1"/>
    <property type="match status" value="1"/>
</dbReference>
<keyword evidence="2" id="KW-0560">Oxidoreductase</keyword>
<dbReference type="PRINTS" id="PR00080">
    <property type="entry name" value="SDRFAMILY"/>
</dbReference>
<protein>
    <submittedName>
        <fullName evidence="4">SDR family NAD(P)-dependent oxidoreductase</fullName>
    </submittedName>
</protein>
<dbReference type="Pfam" id="PF00106">
    <property type="entry name" value="adh_short"/>
    <property type="match status" value="1"/>
</dbReference>
<dbReference type="InterPro" id="IPR036291">
    <property type="entry name" value="NAD(P)-bd_dom_sf"/>
</dbReference>
<dbReference type="InterPro" id="IPR002347">
    <property type="entry name" value="SDR_fam"/>
</dbReference>
<comment type="similarity">
    <text evidence="1 3">Belongs to the short-chain dehydrogenases/reductases (SDR) family.</text>
</comment>
<evidence type="ECO:0000256" key="2">
    <source>
        <dbReference type="ARBA" id="ARBA00023002"/>
    </source>
</evidence>
<gene>
    <name evidence="4" type="ORF">GPA25_22355</name>
</gene>
<evidence type="ECO:0000256" key="3">
    <source>
        <dbReference type="RuleBase" id="RU000363"/>
    </source>
</evidence>
<accession>A0ABX1QGJ6</accession>
<organism evidence="4 5">
    <name type="scientific">Aromatoleum diolicum</name>
    <dbReference type="NCBI Taxonomy" id="75796"/>
    <lineage>
        <taxon>Bacteria</taxon>
        <taxon>Pseudomonadati</taxon>
        <taxon>Pseudomonadota</taxon>
        <taxon>Betaproteobacteria</taxon>
        <taxon>Rhodocyclales</taxon>
        <taxon>Rhodocyclaceae</taxon>
        <taxon>Aromatoleum</taxon>
    </lineage>
</organism>
<keyword evidence="5" id="KW-1185">Reference proteome</keyword>
<comment type="caution">
    <text evidence="4">The sequence shown here is derived from an EMBL/GenBank/DDBJ whole genome shotgun (WGS) entry which is preliminary data.</text>
</comment>